<protein>
    <recommendedName>
        <fullName evidence="3">phosphoserine phosphatase</fullName>
        <ecNumber evidence="3">3.1.3.3</ecNumber>
    </recommendedName>
</protein>
<evidence type="ECO:0000256" key="7">
    <source>
        <dbReference type="ARBA" id="ARBA00022842"/>
    </source>
</evidence>
<dbReference type="InterPro" id="IPR036412">
    <property type="entry name" value="HAD-like_sf"/>
</dbReference>
<dbReference type="PANTHER" id="PTHR43344">
    <property type="entry name" value="PHOSPHOSERINE PHOSPHATASE"/>
    <property type="match status" value="1"/>
</dbReference>
<dbReference type="InterPro" id="IPR023214">
    <property type="entry name" value="HAD_sf"/>
</dbReference>
<evidence type="ECO:0000256" key="10">
    <source>
        <dbReference type="ARBA" id="ARBA00048523"/>
    </source>
</evidence>
<evidence type="ECO:0000256" key="3">
    <source>
        <dbReference type="ARBA" id="ARBA00012640"/>
    </source>
</evidence>
<dbReference type="AlphaFoldDB" id="F0RVN3"/>
<dbReference type="GO" id="GO:0005737">
    <property type="term" value="C:cytoplasm"/>
    <property type="evidence" value="ECO:0007669"/>
    <property type="project" value="TreeGrafter"/>
</dbReference>
<keyword evidence="7" id="KW-0460">Magnesium</keyword>
<dbReference type="eggNOG" id="COG0560">
    <property type="taxonomic scope" value="Bacteria"/>
</dbReference>
<dbReference type="EC" id="3.1.3.3" evidence="3"/>
<evidence type="ECO:0000256" key="6">
    <source>
        <dbReference type="ARBA" id="ARBA00022801"/>
    </source>
</evidence>
<dbReference type="RefSeq" id="WP_013606876.1">
    <property type="nucleotide sequence ID" value="NC_015152.1"/>
</dbReference>
<dbReference type="SUPFAM" id="SSF56784">
    <property type="entry name" value="HAD-like"/>
    <property type="match status" value="1"/>
</dbReference>
<dbReference type="GO" id="GO:0000287">
    <property type="term" value="F:magnesium ion binding"/>
    <property type="evidence" value="ECO:0007669"/>
    <property type="project" value="TreeGrafter"/>
</dbReference>
<comment type="catalytic activity">
    <reaction evidence="9">
        <text>O-phospho-L-serine + H2O = L-serine + phosphate</text>
        <dbReference type="Rhea" id="RHEA:21208"/>
        <dbReference type="ChEBI" id="CHEBI:15377"/>
        <dbReference type="ChEBI" id="CHEBI:33384"/>
        <dbReference type="ChEBI" id="CHEBI:43474"/>
        <dbReference type="ChEBI" id="CHEBI:57524"/>
        <dbReference type="EC" id="3.1.3.3"/>
    </reaction>
</comment>
<evidence type="ECO:0000256" key="4">
    <source>
        <dbReference type="ARBA" id="ARBA00022605"/>
    </source>
</evidence>
<dbReference type="KEGG" id="sbu:SpiBuddy_1200"/>
<dbReference type="InterPro" id="IPR050582">
    <property type="entry name" value="HAD-like_SerB"/>
</dbReference>
<evidence type="ECO:0000256" key="9">
    <source>
        <dbReference type="ARBA" id="ARBA00048138"/>
    </source>
</evidence>
<dbReference type="EMBL" id="CP002541">
    <property type="protein sequence ID" value="ADY13025.1"/>
    <property type="molecule type" value="Genomic_DNA"/>
</dbReference>
<accession>F0RVN3</accession>
<dbReference type="PANTHER" id="PTHR43344:SF2">
    <property type="entry name" value="PHOSPHOSERINE PHOSPHATASE"/>
    <property type="match status" value="1"/>
</dbReference>
<comment type="catalytic activity">
    <reaction evidence="10">
        <text>O-phospho-D-serine + H2O = D-serine + phosphate</text>
        <dbReference type="Rhea" id="RHEA:24873"/>
        <dbReference type="ChEBI" id="CHEBI:15377"/>
        <dbReference type="ChEBI" id="CHEBI:35247"/>
        <dbReference type="ChEBI" id="CHEBI:43474"/>
        <dbReference type="ChEBI" id="CHEBI:58680"/>
        <dbReference type="EC" id="3.1.3.3"/>
    </reaction>
</comment>
<keyword evidence="6 11" id="KW-0378">Hydrolase</keyword>
<comment type="cofactor">
    <cofactor evidence="1">
        <name>Mg(2+)</name>
        <dbReference type="ChEBI" id="CHEBI:18420"/>
    </cofactor>
</comment>
<evidence type="ECO:0000313" key="12">
    <source>
        <dbReference type="Proteomes" id="UP000008466"/>
    </source>
</evidence>
<evidence type="ECO:0000256" key="8">
    <source>
        <dbReference type="ARBA" id="ARBA00023299"/>
    </source>
</evidence>
<dbReference type="CDD" id="cd01427">
    <property type="entry name" value="HAD_like"/>
    <property type="match status" value="1"/>
</dbReference>
<keyword evidence="12" id="KW-1185">Reference proteome</keyword>
<dbReference type="STRING" id="158189.SpiBuddy_1200"/>
<reference evidence="12" key="1">
    <citation type="submission" date="2011-02" db="EMBL/GenBank/DDBJ databases">
        <title>Complete sequence of Spirochaeta sp. Buddy.</title>
        <authorList>
            <person name="Lucas S."/>
            <person name="Copeland A."/>
            <person name="Lapidus A."/>
            <person name="Cheng J.-F."/>
            <person name="Goodwin L."/>
            <person name="Pitluck S."/>
            <person name="Zeytun A."/>
            <person name="Detter J.C."/>
            <person name="Han C."/>
            <person name="Tapia R."/>
            <person name="Land M."/>
            <person name="Hauser L."/>
            <person name="Kyrpides N."/>
            <person name="Ivanova N."/>
            <person name="Mikhailova N."/>
            <person name="Pagani I."/>
            <person name="Ritalahti K.M."/>
            <person name="Loeffler F.E."/>
            <person name="Woyke T."/>
        </authorList>
    </citation>
    <scope>NUCLEOTIDE SEQUENCE [LARGE SCALE GENOMIC DNA]</scope>
    <source>
        <strain evidence="12">ATCC BAA-1886 / DSM 22777 / Buddy</strain>
    </source>
</reference>
<dbReference type="OrthoDB" id="9790031at2"/>
<dbReference type="Proteomes" id="UP000008466">
    <property type="component" value="Chromosome"/>
</dbReference>
<dbReference type="HOGENOM" id="CLU_1239484_0_0_12"/>
<keyword evidence="5" id="KW-0479">Metal-binding</keyword>
<evidence type="ECO:0000256" key="5">
    <source>
        <dbReference type="ARBA" id="ARBA00022723"/>
    </source>
</evidence>
<proteinExistence type="predicted"/>
<evidence type="ECO:0000313" key="11">
    <source>
        <dbReference type="EMBL" id="ADY13025.1"/>
    </source>
</evidence>
<comment type="pathway">
    <text evidence="2">Amino-acid biosynthesis; L-serine biosynthesis; L-serine from 3-phospho-D-glycerate: step 3/3.</text>
</comment>
<sequence length="223" mass="25254">MSKRDCILFDFDGTLYPIAPYDSEQRLLRKNAEGKGTLFRMRTKRLIAQDQAGKLLDGAFHRQYARLIRSVTPQMIENVAHDVSSLVTDSDVQALSDVAKQADLAVLTCGTENLVEAFLRYVGLENHFFLIRGKRIIWDESAKAQLIVDIDRPEAKATALEELRLTYRSIIAVGDGPTDLPMLQASDFGLIIDWNKKQRDYPFETHSSLSSICTRILTYLDRA</sequence>
<dbReference type="GO" id="GO:0006564">
    <property type="term" value="P:L-serine biosynthetic process"/>
    <property type="evidence" value="ECO:0007669"/>
    <property type="project" value="UniProtKB-KW"/>
</dbReference>
<gene>
    <name evidence="11" type="ordered locus">SpiBuddy_1200</name>
</gene>
<keyword evidence="4" id="KW-0028">Amino-acid biosynthesis</keyword>
<keyword evidence="8" id="KW-0718">Serine biosynthesis</keyword>
<evidence type="ECO:0000256" key="2">
    <source>
        <dbReference type="ARBA" id="ARBA00005135"/>
    </source>
</evidence>
<dbReference type="GO" id="GO:0036424">
    <property type="term" value="F:L-phosphoserine phosphatase activity"/>
    <property type="evidence" value="ECO:0007669"/>
    <property type="project" value="TreeGrafter"/>
</dbReference>
<organism evidence="11 12">
    <name type="scientific">Sphaerochaeta globosa (strain ATCC BAA-1886 / DSM 22777 / Buddy)</name>
    <name type="common">Spirochaeta sp. (strain Buddy)</name>
    <dbReference type="NCBI Taxonomy" id="158189"/>
    <lineage>
        <taxon>Bacteria</taxon>
        <taxon>Pseudomonadati</taxon>
        <taxon>Spirochaetota</taxon>
        <taxon>Spirochaetia</taxon>
        <taxon>Spirochaetales</taxon>
        <taxon>Sphaerochaetaceae</taxon>
        <taxon>Sphaerochaeta</taxon>
    </lineage>
</organism>
<evidence type="ECO:0000256" key="1">
    <source>
        <dbReference type="ARBA" id="ARBA00001946"/>
    </source>
</evidence>
<name>F0RVN3_SPHGB</name>
<dbReference type="Pfam" id="PF12710">
    <property type="entry name" value="HAD"/>
    <property type="match status" value="1"/>
</dbReference>
<dbReference type="Gene3D" id="3.40.50.1000">
    <property type="entry name" value="HAD superfamily/HAD-like"/>
    <property type="match status" value="1"/>
</dbReference>